<dbReference type="RefSeq" id="WP_083965607.1">
    <property type="nucleotide sequence ID" value="NZ_CP015249.1"/>
</dbReference>
<dbReference type="AlphaFoldDB" id="A0A160DXK4"/>
<sequence length="126" mass="14228">MSQGDFSAAGLDKLSPEELKFLNDWLRRQGASIPETVVGRPAASRYFYPEGTQREAVTSRIAGDFTGWRGNTVFKLENGQEWQQVQTGLNDISLSSPAVKIQPMMFGSWLMEVEGCDCRLRVRRIR</sequence>
<accession>A0A160DXK4</accession>
<name>A0A160DXK4_9GAMM</name>
<dbReference type="Proteomes" id="UP000076830">
    <property type="component" value="Chromosome"/>
</dbReference>
<evidence type="ECO:0000313" key="2">
    <source>
        <dbReference type="Proteomes" id="UP000076830"/>
    </source>
</evidence>
<dbReference type="KEGG" id="dko:I596_3099"/>
<keyword evidence="2" id="KW-1185">Reference proteome</keyword>
<organism evidence="1 2">
    <name type="scientific">Dokdonella koreensis DS-123</name>
    <dbReference type="NCBI Taxonomy" id="1300342"/>
    <lineage>
        <taxon>Bacteria</taxon>
        <taxon>Pseudomonadati</taxon>
        <taxon>Pseudomonadota</taxon>
        <taxon>Gammaproteobacteria</taxon>
        <taxon>Lysobacterales</taxon>
        <taxon>Rhodanobacteraceae</taxon>
        <taxon>Dokdonella</taxon>
    </lineage>
</organism>
<dbReference type="STRING" id="1300342.I596_3099"/>
<gene>
    <name evidence="1" type="ORF">I596_3099</name>
</gene>
<evidence type="ECO:0000313" key="1">
    <source>
        <dbReference type="EMBL" id="ANB19090.1"/>
    </source>
</evidence>
<dbReference type="PATRIC" id="fig|1300342.3.peg.3026"/>
<dbReference type="EMBL" id="CP015249">
    <property type="protein sequence ID" value="ANB19090.1"/>
    <property type="molecule type" value="Genomic_DNA"/>
</dbReference>
<protein>
    <submittedName>
        <fullName evidence="1">Uncharacterized protein</fullName>
    </submittedName>
</protein>
<reference evidence="1 2" key="1">
    <citation type="submission" date="2016-04" db="EMBL/GenBank/DDBJ databases">
        <title>Complete genome sequence of Dokdonella koreensis DS-123T.</title>
        <authorList>
            <person name="Kim J.F."/>
            <person name="Lee H."/>
            <person name="Kwak M.-J."/>
        </authorList>
    </citation>
    <scope>NUCLEOTIDE SEQUENCE [LARGE SCALE GENOMIC DNA]</scope>
    <source>
        <strain evidence="1 2">DS-123</strain>
    </source>
</reference>
<proteinExistence type="predicted"/>